<feature type="non-terminal residue" evidence="1">
    <location>
        <position position="74"/>
    </location>
</feature>
<evidence type="ECO:0000313" key="1">
    <source>
        <dbReference type="EMBL" id="TDN46842.1"/>
    </source>
</evidence>
<keyword evidence="2" id="KW-1185">Reference proteome</keyword>
<gene>
    <name evidence="1" type="ORF">C7389_1241</name>
</gene>
<organism evidence="1 2">
    <name type="scientific">Azoarcus indigens</name>
    <dbReference type="NCBI Taxonomy" id="29545"/>
    <lineage>
        <taxon>Bacteria</taxon>
        <taxon>Pseudomonadati</taxon>
        <taxon>Pseudomonadota</taxon>
        <taxon>Betaproteobacteria</taxon>
        <taxon>Rhodocyclales</taxon>
        <taxon>Zoogloeaceae</taxon>
        <taxon>Azoarcus</taxon>
    </lineage>
</organism>
<reference evidence="1 2" key="1">
    <citation type="submission" date="2019-03" db="EMBL/GenBank/DDBJ databases">
        <title>Genomic Encyclopedia of Type Strains, Phase IV (KMG-IV): sequencing the most valuable type-strain genomes for metagenomic binning, comparative biology and taxonomic classification.</title>
        <authorList>
            <person name="Goeker M."/>
        </authorList>
    </citation>
    <scope>NUCLEOTIDE SEQUENCE [LARGE SCALE GENOMIC DNA]</scope>
    <source>
        <strain evidence="1 2">DSM 12121</strain>
    </source>
</reference>
<dbReference type="Proteomes" id="UP000295129">
    <property type="component" value="Unassembled WGS sequence"/>
</dbReference>
<proteinExistence type="predicted"/>
<evidence type="ECO:0000313" key="2">
    <source>
        <dbReference type="Proteomes" id="UP000295129"/>
    </source>
</evidence>
<name>A0A4V3BLH5_9RHOO</name>
<protein>
    <recommendedName>
        <fullName evidence="3">Transposase</fullName>
    </recommendedName>
</protein>
<dbReference type="AlphaFoldDB" id="A0A4V3BLH5"/>
<evidence type="ECO:0008006" key="3">
    <source>
        <dbReference type="Google" id="ProtNLM"/>
    </source>
</evidence>
<sequence>MEAYGSAHHWARWLNSLGIEVRLLPAAYVRAYVRRNKTDAADARAVLRAAALTRDASRPLDGLRTWATEVQRRT</sequence>
<comment type="caution">
    <text evidence="1">The sequence shown here is derived from an EMBL/GenBank/DDBJ whole genome shotgun (WGS) entry which is preliminary data.</text>
</comment>
<accession>A0A4V3BLH5</accession>
<dbReference type="EMBL" id="SNVV01000024">
    <property type="protein sequence ID" value="TDN46842.1"/>
    <property type="molecule type" value="Genomic_DNA"/>
</dbReference>